<dbReference type="InterPro" id="IPR013785">
    <property type="entry name" value="Aldolase_TIM"/>
</dbReference>
<accession>A0A4Y8KT97</accession>
<dbReference type="AlphaFoldDB" id="A0A4Y8KT97"/>
<dbReference type="GO" id="GO:0010181">
    <property type="term" value="F:FMN binding"/>
    <property type="evidence" value="ECO:0007669"/>
    <property type="project" value="InterPro"/>
</dbReference>
<dbReference type="PROSITE" id="PS00557">
    <property type="entry name" value="FMN_HYDROXY_ACID_DH_1"/>
    <property type="match status" value="1"/>
</dbReference>
<keyword evidence="3" id="KW-0288">FMN</keyword>
<dbReference type="PIRSF" id="PIRSF000138">
    <property type="entry name" value="Al-hdrx_acd_dh"/>
    <property type="match status" value="1"/>
</dbReference>
<evidence type="ECO:0000313" key="7">
    <source>
        <dbReference type="Proteomes" id="UP000298218"/>
    </source>
</evidence>
<sequence length="425" mass="45421">MKLREVRQLVQVQAPVLSRSRRVLASAYNVAEYRAAAQRALPPGIFDYLEGGSEDEVTLRRNRDSFDRWGLMPQWGPVTGPDTTTTVLGRVSALPLTLTPTGATRLFHPEGELAVARAAAAAGVPYGLAGLSTVSMENVAAQSPGLERWFNIGLSSDMGYQQAKLDRCAAAGYRALLVGVDTRALGSRERDRKNGFTAPPALTLASLLGIAARPGWWMNFLRADGLRFPNLEPAGTDAGLVTPSVWQQILGHSDASRGWADLETLRAMWPGKIILKGCVNPDDVARAQEIGMDAVQLSNHGGRQLDHMLSPMDVLEESRQRVGGGLELIVDSGIRRGSDIVKALALGADACSVGRPYLYGLAAAGSPGVSRVIEILAEELRRTMTLVGVSSVAELQQRGAGIVRDLRGAAPEARVAASEALREAM</sequence>
<dbReference type="PROSITE" id="PS51349">
    <property type="entry name" value="FMN_HYDROXY_ACID_DH_2"/>
    <property type="match status" value="1"/>
</dbReference>
<dbReference type="Pfam" id="PF01070">
    <property type="entry name" value="FMN_dh"/>
    <property type="match status" value="1"/>
</dbReference>
<dbReference type="InterPro" id="IPR012133">
    <property type="entry name" value="Alpha-hydoxy_acid_DH_FMN"/>
</dbReference>
<dbReference type="InterPro" id="IPR000262">
    <property type="entry name" value="FMN-dep_DH"/>
</dbReference>
<evidence type="ECO:0000256" key="1">
    <source>
        <dbReference type="ARBA" id="ARBA00001917"/>
    </source>
</evidence>
<dbReference type="CDD" id="cd02809">
    <property type="entry name" value="alpha_hydroxyacid_oxid_FMN"/>
    <property type="match status" value="1"/>
</dbReference>
<dbReference type="SUPFAM" id="SSF51395">
    <property type="entry name" value="FMN-linked oxidoreductases"/>
    <property type="match status" value="1"/>
</dbReference>
<dbReference type="InterPro" id="IPR037396">
    <property type="entry name" value="FMN_HAD"/>
</dbReference>
<reference evidence="6 7" key="1">
    <citation type="submission" date="2019-03" db="EMBL/GenBank/DDBJ databases">
        <title>Genomics of glacier-inhabiting Cryobacterium strains.</title>
        <authorList>
            <person name="Liu Q."/>
            <person name="Xin Y.-H."/>
        </authorList>
    </citation>
    <scope>NUCLEOTIDE SEQUENCE [LARGE SCALE GENOMIC DNA]</scope>
    <source>
        <strain evidence="6 7">CGMCC 1.4292</strain>
    </source>
</reference>
<dbReference type="EMBL" id="SOHQ01000007">
    <property type="protein sequence ID" value="TFD81698.1"/>
    <property type="molecule type" value="Genomic_DNA"/>
</dbReference>
<gene>
    <name evidence="6" type="ORF">E3T53_01450</name>
</gene>
<dbReference type="Proteomes" id="UP000298218">
    <property type="component" value="Unassembled WGS sequence"/>
</dbReference>
<evidence type="ECO:0000256" key="3">
    <source>
        <dbReference type="ARBA" id="ARBA00022643"/>
    </source>
</evidence>
<organism evidence="6 7">
    <name type="scientific">Cryobacterium psychrophilum</name>
    <dbReference type="NCBI Taxonomy" id="41988"/>
    <lineage>
        <taxon>Bacteria</taxon>
        <taxon>Bacillati</taxon>
        <taxon>Actinomycetota</taxon>
        <taxon>Actinomycetes</taxon>
        <taxon>Micrococcales</taxon>
        <taxon>Microbacteriaceae</taxon>
        <taxon>Cryobacterium</taxon>
    </lineage>
</organism>
<evidence type="ECO:0000313" key="6">
    <source>
        <dbReference type="EMBL" id="TFD81698.1"/>
    </source>
</evidence>
<name>A0A4Y8KT97_9MICO</name>
<keyword evidence="2" id="KW-0285">Flavoprotein</keyword>
<evidence type="ECO:0000256" key="4">
    <source>
        <dbReference type="ARBA" id="ARBA00023002"/>
    </source>
</evidence>
<dbReference type="RefSeq" id="WP_134172503.1">
    <property type="nucleotide sequence ID" value="NZ_SODI01000001.1"/>
</dbReference>
<evidence type="ECO:0000256" key="2">
    <source>
        <dbReference type="ARBA" id="ARBA00022630"/>
    </source>
</evidence>
<proteinExistence type="inferred from homology"/>
<dbReference type="GO" id="GO:0009060">
    <property type="term" value="P:aerobic respiration"/>
    <property type="evidence" value="ECO:0007669"/>
    <property type="project" value="TreeGrafter"/>
</dbReference>
<dbReference type="Gene3D" id="3.20.20.70">
    <property type="entry name" value="Aldolase class I"/>
    <property type="match status" value="1"/>
</dbReference>
<protein>
    <submittedName>
        <fullName evidence="6">Alpha-hydroxy-acid oxidizing protein</fullName>
    </submittedName>
</protein>
<keyword evidence="7" id="KW-1185">Reference proteome</keyword>
<comment type="caution">
    <text evidence="6">The sequence shown here is derived from an EMBL/GenBank/DDBJ whole genome shotgun (WGS) entry which is preliminary data.</text>
</comment>
<dbReference type="OrthoDB" id="9770452at2"/>
<dbReference type="FunFam" id="3.20.20.70:FF:000029">
    <property type="entry name" value="L-lactate dehydrogenase"/>
    <property type="match status" value="1"/>
</dbReference>
<dbReference type="PANTHER" id="PTHR10578:SF107">
    <property type="entry name" value="2-HYDROXYACID OXIDASE 1"/>
    <property type="match status" value="1"/>
</dbReference>
<dbReference type="InterPro" id="IPR008259">
    <property type="entry name" value="FMN_hydac_DH_AS"/>
</dbReference>
<evidence type="ECO:0000256" key="5">
    <source>
        <dbReference type="ARBA" id="ARBA00024042"/>
    </source>
</evidence>
<comment type="cofactor">
    <cofactor evidence="1">
        <name>FMN</name>
        <dbReference type="ChEBI" id="CHEBI:58210"/>
    </cofactor>
</comment>
<dbReference type="GO" id="GO:0005886">
    <property type="term" value="C:plasma membrane"/>
    <property type="evidence" value="ECO:0007669"/>
    <property type="project" value="TreeGrafter"/>
</dbReference>
<dbReference type="PANTHER" id="PTHR10578">
    <property type="entry name" value="S -2-HYDROXY-ACID OXIDASE-RELATED"/>
    <property type="match status" value="1"/>
</dbReference>
<keyword evidence="4" id="KW-0560">Oxidoreductase</keyword>
<dbReference type="GO" id="GO:0004459">
    <property type="term" value="F:L-lactate dehydrogenase (NAD+) activity"/>
    <property type="evidence" value="ECO:0007669"/>
    <property type="project" value="TreeGrafter"/>
</dbReference>
<comment type="similarity">
    <text evidence="5">Belongs to the FMN-dependent alpha-hydroxy acid dehydrogenase family.</text>
</comment>